<evidence type="ECO:0000313" key="9">
    <source>
        <dbReference type="Proteomes" id="UP000823933"/>
    </source>
</evidence>
<dbReference type="Pfam" id="PF01628">
    <property type="entry name" value="HrcA"/>
    <property type="match status" value="1"/>
</dbReference>
<dbReference type="InterPro" id="IPR023120">
    <property type="entry name" value="WHTH_transcript_rep_HrcA_IDD"/>
</dbReference>
<proteinExistence type="inferred from homology"/>
<evidence type="ECO:0000256" key="5">
    <source>
        <dbReference type="HAMAP-Rule" id="MF_00081"/>
    </source>
</evidence>
<dbReference type="GO" id="GO:0045892">
    <property type="term" value="P:negative regulation of DNA-templated transcription"/>
    <property type="evidence" value="ECO:0007669"/>
    <property type="project" value="UniProtKB-UniRule"/>
</dbReference>
<dbReference type="GO" id="GO:0003677">
    <property type="term" value="F:DNA binding"/>
    <property type="evidence" value="ECO:0007669"/>
    <property type="project" value="InterPro"/>
</dbReference>
<evidence type="ECO:0000313" key="8">
    <source>
        <dbReference type="EMBL" id="HIW08326.1"/>
    </source>
</evidence>
<name>A0A9D1TVJ7_9FIRM</name>
<dbReference type="Gene3D" id="3.30.450.40">
    <property type="match status" value="1"/>
</dbReference>
<dbReference type="InterPro" id="IPR005104">
    <property type="entry name" value="WHTH_HrcA_DNA-bd"/>
</dbReference>
<comment type="similarity">
    <text evidence="5">Belongs to the HrcA family.</text>
</comment>
<sequence length="349" mass="37235">MAMDERKQRVLRAIVSLYSVEGEPVGSSVLANYFDMAVSSATLRNEMAALTRLGLLEQPHTSAGRVPSAKGYRYYIDHLLDDSQPLDRVTRARVDSVFASLDHEPDRLAQGAVKALAQMSGYTAAVSTPCADDLCIAHFEVVQVGRNAAAILAVTSAGYVRTRVARVRDGLTREKAAELALLLNRNLTFVAAMDLSRRALAELCSQIEPALVPVVSAAAAILQESAAPRVYLGGEPFLLNWPQLDGKVQTILTLLNDEAAAARLIAAPAEGVSVLLGEDLDPRIPGLSVVSCRYLVGGGLYGSVALVGPTRMPFSKVIPLLEAFADELGEGMAGKRKDAPQAAPYRGRP</sequence>
<dbReference type="InterPro" id="IPR029016">
    <property type="entry name" value="GAF-like_dom_sf"/>
</dbReference>
<dbReference type="AlphaFoldDB" id="A0A9D1TVJ7"/>
<dbReference type="EMBL" id="DXHQ01000036">
    <property type="protein sequence ID" value="HIW08326.1"/>
    <property type="molecule type" value="Genomic_DNA"/>
</dbReference>
<dbReference type="InterPro" id="IPR021153">
    <property type="entry name" value="HrcA_C"/>
</dbReference>
<dbReference type="HAMAP" id="MF_00081">
    <property type="entry name" value="HrcA"/>
    <property type="match status" value="1"/>
</dbReference>
<dbReference type="NCBIfam" id="TIGR00331">
    <property type="entry name" value="hrcA"/>
    <property type="match status" value="1"/>
</dbReference>
<keyword evidence="4 5" id="KW-0804">Transcription</keyword>
<dbReference type="SUPFAM" id="SSF55781">
    <property type="entry name" value="GAF domain-like"/>
    <property type="match status" value="1"/>
</dbReference>
<dbReference type="Pfam" id="PF03444">
    <property type="entry name" value="WHD_HrcA"/>
    <property type="match status" value="1"/>
</dbReference>
<protein>
    <recommendedName>
        <fullName evidence="5">Heat-inducible transcription repressor HrcA</fullName>
    </recommendedName>
</protein>
<evidence type="ECO:0000256" key="3">
    <source>
        <dbReference type="ARBA" id="ARBA00023016"/>
    </source>
</evidence>
<dbReference type="PIRSF" id="PIRSF005485">
    <property type="entry name" value="HrcA"/>
    <property type="match status" value="1"/>
</dbReference>
<dbReference type="Proteomes" id="UP000823933">
    <property type="component" value="Unassembled WGS sequence"/>
</dbReference>
<dbReference type="SUPFAM" id="SSF46785">
    <property type="entry name" value="Winged helix' DNA-binding domain"/>
    <property type="match status" value="1"/>
</dbReference>
<dbReference type="PANTHER" id="PTHR34824:SF1">
    <property type="entry name" value="HEAT-INDUCIBLE TRANSCRIPTION REPRESSOR HRCA"/>
    <property type="match status" value="1"/>
</dbReference>
<keyword evidence="3 5" id="KW-0346">Stress response</keyword>
<dbReference type="InterPro" id="IPR036390">
    <property type="entry name" value="WH_DNA-bd_sf"/>
</dbReference>
<evidence type="ECO:0000256" key="1">
    <source>
        <dbReference type="ARBA" id="ARBA00022491"/>
    </source>
</evidence>
<dbReference type="PANTHER" id="PTHR34824">
    <property type="entry name" value="HEAT-INDUCIBLE TRANSCRIPTION REPRESSOR HRCA"/>
    <property type="match status" value="1"/>
</dbReference>
<reference evidence="8" key="1">
    <citation type="journal article" date="2021" name="PeerJ">
        <title>Extensive microbial diversity within the chicken gut microbiome revealed by metagenomics and culture.</title>
        <authorList>
            <person name="Gilroy R."/>
            <person name="Ravi A."/>
            <person name="Getino M."/>
            <person name="Pursley I."/>
            <person name="Horton D.L."/>
            <person name="Alikhan N.F."/>
            <person name="Baker D."/>
            <person name="Gharbi K."/>
            <person name="Hall N."/>
            <person name="Watson M."/>
            <person name="Adriaenssens E.M."/>
            <person name="Foster-Nyarko E."/>
            <person name="Jarju S."/>
            <person name="Secka A."/>
            <person name="Antonio M."/>
            <person name="Oren A."/>
            <person name="Chaudhuri R.R."/>
            <person name="La Ragione R."/>
            <person name="Hildebrand F."/>
            <person name="Pallen M.J."/>
        </authorList>
    </citation>
    <scope>NUCLEOTIDE SEQUENCE</scope>
    <source>
        <strain evidence="8">ChiHcolR34-3080</strain>
    </source>
</reference>
<feature type="domain" description="Heat-inducible transcription repressor HrcA C-terminal" evidence="6">
    <location>
        <begin position="107"/>
        <end position="318"/>
    </location>
</feature>
<evidence type="ECO:0000256" key="2">
    <source>
        <dbReference type="ARBA" id="ARBA00023015"/>
    </source>
</evidence>
<comment type="function">
    <text evidence="5">Negative regulator of class I heat shock genes (grpE-dnaK-dnaJ and groELS operons). Prevents heat-shock induction of these operons.</text>
</comment>
<accession>A0A9D1TVJ7</accession>
<organism evidence="8 9">
    <name type="scientific">Candidatus Faecalibacterium intestinigallinarum</name>
    <dbReference type="NCBI Taxonomy" id="2838581"/>
    <lineage>
        <taxon>Bacteria</taxon>
        <taxon>Bacillati</taxon>
        <taxon>Bacillota</taxon>
        <taxon>Clostridia</taxon>
        <taxon>Eubacteriales</taxon>
        <taxon>Oscillospiraceae</taxon>
        <taxon>Faecalibacterium</taxon>
    </lineage>
</organism>
<gene>
    <name evidence="5 8" type="primary">hrcA</name>
    <name evidence="8" type="ORF">H9890_02860</name>
</gene>
<keyword evidence="1 5" id="KW-0678">Repressor</keyword>
<reference evidence="8" key="2">
    <citation type="submission" date="2021-04" db="EMBL/GenBank/DDBJ databases">
        <authorList>
            <person name="Gilroy R."/>
        </authorList>
    </citation>
    <scope>NUCLEOTIDE SEQUENCE</scope>
    <source>
        <strain evidence="8">ChiHcolR34-3080</strain>
    </source>
</reference>
<evidence type="ECO:0000256" key="4">
    <source>
        <dbReference type="ARBA" id="ARBA00023163"/>
    </source>
</evidence>
<dbReference type="Gene3D" id="3.30.390.60">
    <property type="entry name" value="Heat-inducible transcription repressor hrca homolog, domain 3"/>
    <property type="match status" value="1"/>
</dbReference>
<dbReference type="InterPro" id="IPR002571">
    <property type="entry name" value="HrcA"/>
</dbReference>
<dbReference type="Gene3D" id="1.10.10.10">
    <property type="entry name" value="Winged helix-like DNA-binding domain superfamily/Winged helix DNA-binding domain"/>
    <property type="match status" value="1"/>
</dbReference>
<feature type="domain" description="Winged helix-turn-helix transcription repressor HrcA DNA-binding" evidence="7">
    <location>
        <begin position="7"/>
        <end position="73"/>
    </location>
</feature>
<dbReference type="InterPro" id="IPR036388">
    <property type="entry name" value="WH-like_DNA-bd_sf"/>
</dbReference>
<evidence type="ECO:0000259" key="6">
    <source>
        <dbReference type="Pfam" id="PF01628"/>
    </source>
</evidence>
<evidence type="ECO:0000259" key="7">
    <source>
        <dbReference type="Pfam" id="PF03444"/>
    </source>
</evidence>
<keyword evidence="2 5" id="KW-0805">Transcription regulation</keyword>
<comment type="caution">
    <text evidence="8">The sequence shown here is derived from an EMBL/GenBank/DDBJ whole genome shotgun (WGS) entry which is preliminary data.</text>
</comment>